<dbReference type="InterPro" id="IPR005532">
    <property type="entry name" value="SUMF_dom"/>
</dbReference>
<organism evidence="2">
    <name type="scientific">marine sediment metagenome</name>
    <dbReference type="NCBI Taxonomy" id="412755"/>
    <lineage>
        <taxon>unclassified sequences</taxon>
        <taxon>metagenomes</taxon>
        <taxon>ecological metagenomes</taxon>
    </lineage>
</organism>
<protein>
    <recommendedName>
        <fullName evidence="1">Sulfatase-modifying factor enzyme-like domain-containing protein</fullName>
    </recommendedName>
</protein>
<proteinExistence type="predicted"/>
<sequence length="270" mass="28253">ALEMTRLIVLAALLFAVPAQAVVNIDWVTVGDAGNSCETQTQGCFGAVSDEYRIDKYEVTNAQYTEFLNAVAATDTNLLYNPNMGSGFGGITRSGSSGSFSYSTIAGREDMPVNYVSWYDSLRFANWLHNSQPTGAQDTTTTEDGAYDMSLGSSVVRESGATVYLTSEDEWYKAAYYKGGGTSAGYWDYPAVSDAQTSCTAPGATANTANCSGGTGELTDGGSYTGSASPNGTFDQGGNVWEWNEALISGSNPGIRGGGFGNGATYLATS</sequence>
<dbReference type="PANTHER" id="PTHR23150:SF35">
    <property type="entry name" value="BLL6746 PROTEIN"/>
    <property type="match status" value="1"/>
</dbReference>
<comment type="caution">
    <text evidence="2">The sequence shown here is derived from an EMBL/GenBank/DDBJ whole genome shotgun (WGS) entry which is preliminary data.</text>
</comment>
<dbReference type="Pfam" id="PF03781">
    <property type="entry name" value="FGE-sulfatase"/>
    <property type="match status" value="1"/>
</dbReference>
<dbReference type="InterPro" id="IPR042095">
    <property type="entry name" value="SUMF_sf"/>
</dbReference>
<dbReference type="EMBL" id="BARS01023221">
    <property type="protein sequence ID" value="GAG09037.1"/>
    <property type="molecule type" value="Genomic_DNA"/>
</dbReference>
<dbReference type="InterPro" id="IPR051043">
    <property type="entry name" value="Sulfatase_Mod_Factor_Kinase"/>
</dbReference>
<evidence type="ECO:0000259" key="1">
    <source>
        <dbReference type="Pfam" id="PF03781"/>
    </source>
</evidence>
<evidence type="ECO:0000313" key="2">
    <source>
        <dbReference type="EMBL" id="GAG09037.1"/>
    </source>
</evidence>
<gene>
    <name evidence="2" type="ORF">S01H1_37001</name>
</gene>
<feature type="domain" description="Sulfatase-modifying factor enzyme-like" evidence="1">
    <location>
        <begin position="50"/>
        <end position="244"/>
    </location>
</feature>
<dbReference type="GO" id="GO:0120147">
    <property type="term" value="F:formylglycine-generating oxidase activity"/>
    <property type="evidence" value="ECO:0007669"/>
    <property type="project" value="TreeGrafter"/>
</dbReference>
<accession>X0VCR5</accession>
<feature type="non-terminal residue" evidence="2">
    <location>
        <position position="270"/>
    </location>
</feature>
<dbReference type="AlphaFoldDB" id="X0VCR5"/>
<reference evidence="2" key="1">
    <citation type="journal article" date="2014" name="Front. Microbiol.">
        <title>High frequency of phylogenetically diverse reductive dehalogenase-homologous genes in deep subseafloor sedimentary metagenomes.</title>
        <authorList>
            <person name="Kawai M."/>
            <person name="Futagami T."/>
            <person name="Toyoda A."/>
            <person name="Takaki Y."/>
            <person name="Nishi S."/>
            <person name="Hori S."/>
            <person name="Arai W."/>
            <person name="Tsubouchi T."/>
            <person name="Morono Y."/>
            <person name="Uchiyama I."/>
            <person name="Ito T."/>
            <person name="Fujiyama A."/>
            <person name="Inagaki F."/>
            <person name="Takami H."/>
        </authorList>
    </citation>
    <scope>NUCLEOTIDE SEQUENCE</scope>
    <source>
        <strain evidence="2">Expedition CK06-06</strain>
    </source>
</reference>
<dbReference type="InterPro" id="IPR016187">
    <property type="entry name" value="CTDL_fold"/>
</dbReference>
<dbReference type="PANTHER" id="PTHR23150">
    <property type="entry name" value="SULFATASE MODIFYING FACTOR 1, 2"/>
    <property type="match status" value="1"/>
</dbReference>
<dbReference type="SUPFAM" id="SSF56436">
    <property type="entry name" value="C-type lectin-like"/>
    <property type="match status" value="1"/>
</dbReference>
<name>X0VCR5_9ZZZZ</name>
<feature type="non-terminal residue" evidence="2">
    <location>
        <position position="1"/>
    </location>
</feature>
<dbReference type="Gene3D" id="3.90.1580.10">
    <property type="entry name" value="paralog of FGE (formylglycine-generating enzyme)"/>
    <property type="match status" value="1"/>
</dbReference>